<dbReference type="AlphaFoldDB" id="A0A7J3Z6A8"/>
<dbReference type="Pfam" id="PF01026">
    <property type="entry name" value="TatD_DNase"/>
    <property type="match status" value="1"/>
</dbReference>
<protein>
    <submittedName>
        <fullName evidence="1">Hydrolase TatD</fullName>
    </submittedName>
</protein>
<dbReference type="GO" id="GO:0016788">
    <property type="term" value="F:hydrolase activity, acting on ester bonds"/>
    <property type="evidence" value="ECO:0007669"/>
    <property type="project" value="InterPro"/>
</dbReference>
<reference evidence="1" key="1">
    <citation type="journal article" date="2020" name="mSystems">
        <title>Genome- and Community-Level Interaction Insights into Carbon Utilization and Element Cycling Functions of Hydrothermarchaeota in Hydrothermal Sediment.</title>
        <authorList>
            <person name="Zhou Z."/>
            <person name="Liu Y."/>
            <person name="Xu W."/>
            <person name="Pan J."/>
            <person name="Luo Z.H."/>
            <person name="Li M."/>
        </authorList>
    </citation>
    <scope>NUCLEOTIDE SEQUENCE [LARGE SCALE GENOMIC DNA]</scope>
    <source>
        <strain evidence="1">SpSt-1105</strain>
    </source>
</reference>
<dbReference type="PANTHER" id="PTHR42206">
    <property type="entry name" value="METAL-DEPENDENT HYDROLASE-RELATED"/>
    <property type="match status" value="1"/>
</dbReference>
<dbReference type="SUPFAM" id="SSF51556">
    <property type="entry name" value="Metallo-dependent hydrolases"/>
    <property type="match status" value="1"/>
</dbReference>
<sequence length="289" mass="32308">MVLAVHLLFADGHAHSNPVKGLGMRSIAKRFKQLGGWFITVVALSPHHYGFELTLDGYRKAVEIVINECRVASEEGLKVACFAGIHPADIDYLISQDPKNSDRVIALAINVVNYIAKMVREGVLTGIGEVGRPHYKALPESFTVNAIVMRHALNVARDLQCLVHLHLEQGGYATIYDINEVTALVGLSKDKVVLHHSDILTAHYAQEFGFVFTIPGKLPVLSEVFKRFTPSYIIESDFIDDPKRPGASSYPWQIIENQLRLLNTGLVSEEYLHKINIDNIARVYNIEPW</sequence>
<dbReference type="Gene3D" id="3.20.20.140">
    <property type="entry name" value="Metal-dependent hydrolases"/>
    <property type="match status" value="1"/>
</dbReference>
<dbReference type="EMBL" id="DRYQ01000051">
    <property type="protein sequence ID" value="HHQ50369.1"/>
    <property type="molecule type" value="Genomic_DNA"/>
</dbReference>
<organism evidence="1">
    <name type="scientific">Ignisphaera aggregans</name>
    <dbReference type="NCBI Taxonomy" id="334771"/>
    <lineage>
        <taxon>Archaea</taxon>
        <taxon>Thermoproteota</taxon>
        <taxon>Thermoprotei</taxon>
        <taxon>Desulfurococcales</taxon>
        <taxon>Desulfurococcaceae</taxon>
        <taxon>Ignisphaera</taxon>
    </lineage>
</organism>
<dbReference type="InterPro" id="IPR011589">
    <property type="entry name" value="UCP004961"/>
</dbReference>
<evidence type="ECO:0000313" key="1">
    <source>
        <dbReference type="EMBL" id="HHQ50369.1"/>
    </source>
</evidence>
<dbReference type="InterPro" id="IPR001130">
    <property type="entry name" value="TatD-like"/>
</dbReference>
<comment type="caution">
    <text evidence="1">The sequence shown here is derived from an EMBL/GenBank/DDBJ whole genome shotgun (WGS) entry which is preliminary data.</text>
</comment>
<keyword evidence="1" id="KW-0378">Hydrolase</keyword>
<gene>
    <name evidence="1" type="ORF">ENM66_03350</name>
</gene>
<proteinExistence type="predicted"/>
<dbReference type="InterPro" id="IPR032466">
    <property type="entry name" value="Metal_Hydrolase"/>
</dbReference>
<accession>A0A7J3Z6A8</accession>
<name>A0A7J3Z6A8_9CREN</name>
<dbReference type="PANTHER" id="PTHR42206:SF1">
    <property type="entry name" value="METAL-DEPENDENT HYDROLASE"/>
    <property type="match status" value="1"/>
</dbReference>